<evidence type="ECO:0000256" key="1">
    <source>
        <dbReference type="SAM" id="SignalP"/>
    </source>
</evidence>
<organism evidence="2 3">
    <name type="scientific">Algimonas porphyrae</name>
    <dbReference type="NCBI Taxonomy" id="1128113"/>
    <lineage>
        <taxon>Bacteria</taxon>
        <taxon>Pseudomonadati</taxon>
        <taxon>Pseudomonadota</taxon>
        <taxon>Alphaproteobacteria</taxon>
        <taxon>Maricaulales</taxon>
        <taxon>Robiginitomaculaceae</taxon>
        <taxon>Algimonas</taxon>
    </lineage>
</organism>
<protein>
    <submittedName>
        <fullName evidence="2">Uncharacterized protein</fullName>
    </submittedName>
</protein>
<keyword evidence="1" id="KW-0732">Signal</keyword>
<dbReference type="Proteomes" id="UP001161390">
    <property type="component" value="Unassembled WGS sequence"/>
</dbReference>
<feature type="signal peptide" evidence="1">
    <location>
        <begin position="1"/>
        <end position="19"/>
    </location>
</feature>
<proteinExistence type="predicted"/>
<name>A0ABQ5V1D8_9PROT</name>
<sequence length="376" mass="39827">MANLRTFLPWLFMLLSAFAIHSATVAQSSAPLQGNAGHIDKIQFRGGYLDNSAEQPGRWLEKKNDGTINYEFFETGFNGSVIELQGAEQKVRLRVDLNAKTVLGEWPGHPMAKIYTVTDVELYEAMAVPAPAPAPAPVPVPPAPPTEVVIGHPPLAGQPAPVPEPQPVPAPIPSPIPAPIPAPQPPVSSAPSPQALKYAKHATGAFERVSDRAWREITADGPAYHFTVAGSDTESLFLIDPLRDVLIELRPADALVRASVAGEPLREVFTLTGFEREPVSPPVVEGTLSPAERARCADRGGFVERAGLLGAERCTIRYSDGGQSCTDSSQCEGQCRADVSVPNGAAATGVCQKTDNPFGCFSEVSQGQAGPGLCVD</sequence>
<feature type="chain" id="PRO_5046102378" evidence="1">
    <location>
        <begin position="20"/>
        <end position="376"/>
    </location>
</feature>
<dbReference type="EMBL" id="BSNJ01000003">
    <property type="protein sequence ID" value="GLQ20845.1"/>
    <property type="molecule type" value="Genomic_DNA"/>
</dbReference>
<gene>
    <name evidence="2" type="ORF">GCM10007854_18000</name>
</gene>
<evidence type="ECO:0000313" key="3">
    <source>
        <dbReference type="Proteomes" id="UP001161390"/>
    </source>
</evidence>
<evidence type="ECO:0000313" key="2">
    <source>
        <dbReference type="EMBL" id="GLQ20845.1"/>
    </source>
</evidence>
<comment type="caution">
    <text evidence="2">The sequence shown here is derived from an EMBL/GenBank/DDBJ whole genome shotgun (WGS) entry which is preliminary data.</text>
</comment>
<accession>A0ABQ5V1D8</accession>
<reference evidence="2" key="2">
    <citation type="submission" date="2023-01" db="EMBL/GenBank/DDBJ databases">
        <title>Draft genome sequence of Algimonas porphyrae strain NBRC 108216.</title>
        <authorList>
            <person name="Sun Q."/>
            <person name="Mori K."/>
        </authorList>
    </citation>
    <scope>NUCLEOTIDE SEQUENCE</scope>
    <source>
        <strain evidence="2">NBRC 108216</strain>
    </source>
</reference>
<keyword evidence="3" id="KW-1185">Reference proteome</keyword>
<dbReference type="RefSeq" id="WP_284371776.1">
    <property type="nucleotide sequence ID" value="NZ_BSNJ01000003.1"/>
</dbReference>
<reference evidence="2" key="1">
    <citation type="journal article" date="2014" name="Int. J. Syst. Evol. Microbiol.">
        <title>Complete genome of a new Firmicutes species belonging to the dominant human colonic microbiota ('Ruminococcus bicirculans') reveals two chromosomes and a selective capacity to utilize plant glucans.</title>
        <authorList>
            <consortium name="NISC Comparative Sequencing Program"/>
            <person name="Wegmann U."/>
            <person name="Louis P."/>
            <person name="Goesmann A."/>
            <person name="Henrissat B."/>
            <person name="Duncan S.H."/>
            <person name="Flint H.J."/>
        </authorList>
    </citation>
    <scope>NUCLEOTIDE SEQUENCE</scope>
    <source>
        <strain evidence="2">NBRC 108216</strain>
    </source>
</reference>